<reference evidence="4 5" key="1">
    <citation type="submission" date="2020-12" db="EMBL/GenBank/DDBJ databases">
        <title>FDA dAtabase for Regulatory Grade micrObial Sequences (FDA-ARGOS): Supporting development and validation of Infectious Disease Dx tests.</title>
        <authorList>
            <person name="Sproer C."/>
            <person name="Gronow S."/>
            <person name="Severitt S."/>
            <person name="Schroder I."/>
            <person name="Tallon L."/>
            <person name="Sadzewicz L."/>
            <person name="Zhao X."/>
            <person name="Boylan J."/>
            <person name="Ott S."/>
            <person name="Bowen H."/>
            <person name="Vavikolanu K."/>
            <person name="Mehta A."/>
            <person name="Aluvathingal J."/>
            <person name="Nadendla S."/>
            <person name="Lowell S."/>
            <person name="Myers T."/>
            <person name="Yan Y."/>
            <person name="Sichtig H."/>
        </authorList>
    </citation>
    <scope>NUCLEOTIDE SEQUENCE [LARGE SCALE GENOMIC DNA]</scope>
    <source>
        <strain evidence="2 4">FDAARGOS_938</strain>
        <strain evidence="3 5">FDAARGOS_991</strain>
    </source>
</reference>
<dbReference type="RefSeq" id="WP_197914192.1">
    <property type="nucleotide sequence ID" value="NZ_CP065628.1"/>
</dbReference>
<evidence type="ECO:0000313" key="2">
    <source>
        <dbReference type="EMBL" id="QPR30008.1"/>
    </source>
</evidence>
<protein>
    <recommendedName>
        <fullName evidence="6">Secreted protein</fullName>
    </recommendedName>
</protein>
<dbReference type="AlphaFoldDB" id="A0AB37GDU6"/>
<feature type="transmembrane region" description="Helical" evidence="1">
    <location>
        <begin position="7"/>
        <end position="27"/>
    </location>
</feature>
<keyword evidence="1" id="KW-0472">Membrane</keyword>
<accession>A0AB37GDU6</accession>
<gene>
    <name evidence="2" type="ORF">I6G95_07045</name>
    <name evidence="3" type="ORF">I6H48_07605</name>
</gene>
<evidence type="ECO:0000313" key="4">
    <source>
        <dbReference type="Proteomes" id="UP000594774"/>
    </source>
</evidence>
<evidence type="ECO:0000313" key="5">
    <source>
        <dbReference type="Proteomes" id="UP000595198"/>
    </source>
</evidence>
<evidence type="ECO:0000313" key="3">
    <source>
        <dbReference type="EMBL" id="QQB81844.1"/>
    </source>
</evidence>
<dbReference type="EMBL" id="CP066023">
    <property type="protein sequence ID" value="QQB81844.1"/>
    <property type="molecule type" value="Genomic_DNA"/>
</dbReference>
<dbReference type="Proteomes" id="UP000595198">
    <property type="component" value="Chromosome"/>
</dbReference>
<evidence type="ECO:0000256" key="1">
    <source>
        <dbReference type="SAM" id="Phobius"/>
    </source>
</evidence>
<keyword evidence="1" id="KW-1133">Transmembrane helix</keyword>
<sequence>MTVIGALLAAVVIVAYIGACIFALWLGTDEEQPVTATVIAVVLVALLLFGIGKLIENSDNSVHCGPGTTYRESSRYDPATKQVRHDWVCEAN</sequence>
<feature type="transmembrane region" description="Helical" evidence="1">
    <location>
        <begin position="33"/>
        <end position="51"/>
    </location>
</feature>
<keyword evidence="1" id="KW-0812">Transmembrane</keyword>
<proteinExistence type="predicted"/>
<keyword evidence="5" id="KW-1185">Reference proteome</keyword>
<name>A0AB37GDU6_CORAY</name>
<evidence type="ECO:0008006" key="6">
    <source>
        <dbReference type="Google" id="ProtNLM"/>
    </source>
</evidence>
<dbReference type="EMBL" id="CP065628">
    <property type="protein sequence ID" value="QPR30008.1"/>
    <property type="molecule type" value="Genomic_DNA"/>
</dbReference>
<dbReference type="Proteomes" id="UP000594774">
    <property type="component" value="Chromosome"/>
</dbReference>
<organism evidence="2 4">
    <name type="scientific">Corynebacterium amycolatum</name>
    <dbReference type="NCBI Taxonomy" id="43765"/>
    <lineage>
        <taxon>Bacteria</taxon>
        <taxon>Bacillati</taxon>
        <taxon>Actinomycetota</taxon>
        <taxon>Actinomycetes</taxon>
        <taxon>Mycobacteriales</taxon>
        <taxon>Corynebacteriaceae</taxon>
        <taxon>Corynebacterium</taxon>
    </lineage>
</organism>